<evidence type="ECO:0000313" key="7">
    <source>
        <dbReference type="EMBL" id="GLJ59542.1"/>
    </source>
</evidence>
<organism evidence="1 8">
    <name type="scientific">Cryptomeria japonica</name>
    <name type="common">Japanese cedar</name>
    <name type="synonym">Cupressus japonica</name>
    <dbReference type="NCBI Taxonomy" id="3369"/>
    <lineage>
        <taxon>Eukaryota</taxon>
        <taxon>Viridiplantae</taxon>
        <taxon>Streptophyta</taxon>
        <taxon>Embryophyta</taxon>
        <taxon>Tracheophyta</taxon>
        <taxon>Spermatophyta</taxon>
        <taxon>Pinopsida</taxon>
        <taxon>Pinidae</taxon>
        <taxon>Conifers II</taxon>
        <taxon>Cupressales</taxon>
        <taxon>Cupressaceae</taxon>
        <taxon>Cryptomeria</taxon>
    </lineage>
</organism>
<dbReference type="EMBL" id="BSEH01001039">
    <property type="protein sequence ID" value="GLJ59542.1"/>
    <property type="molecule type" value="Genomic_DNA"/>
</dbReference>
<dbReference type="EMBL" id="BSEH01000805">
    <property type="protein sequence ID" value="GLJ59290.1"/>
    <property type="molecule type" value="Genomic_DNA"/>
</dbReference>
<evidence type="ECO:0000313" key="6">
    <source>
        <dbReference type="EMBL" id="GLJ59420.1"/>
    </source>
</evidence>
<dbReference type="EMBL" id="BSEH01000749">
    <property type="protein sequence ID" value="GLJ59198.1"/>
    <property type="molecule type" value="Genomic_DNA"/>
</dbReference>
<accession>A0AAD3RRA9</accession>
<evidence type="ECO:0000313" key="1">
    <source>
        <dbReference type="EMBL" id="GLJ58704.1"/>
    </source>
</evidence>
<evidence type="ECO:0000313" key="3">
    <source>
        <dbReference type="EMBL" id="GLJ59089.1"/>
    </source>
</evidence>
<keyword evidence="8" id="KW-1185">Reference proteome</keyword>
<dbReference type="AlphaFoldDB" id="A0AAD3RRA9"/>
<dbReference type="EMBL" id="BSEH01000494">
    <property type="protein sequence ID" value="GLJ58704.1"/>
    <property type="molecule type" value="Genomic_DNA"/>
</dbReference>
<evidence type="ECO:0000313" key="4">
    <source>
        <dbReference type="EMBL" id="GLJ59198.1"/>
    </source>
</evidence>
<dbReference type="EMBL" id="BSEH01000916">
    <property type="protein sequence ID" value="GLJ59420.1"/>
    <property type="molecule type" value="Genomic_DNA"/>
</dbReference>
<evidence type="ECO:0000313" key="5">
    <source>
        <dbReference type="EMBL" id="GLJ59290.1"/>
    </source>
</evidence>
<evidence type="ECO:0000313" key="8">
    <source>
        <dbReference type="Proteomes" id="UP001234787"/>
    </source>
</evidence>
<name>A0AAD3RRA9_CRYJA</name>
<dbReference type="EMBL" id="BSEH01000693">
    <property type="protein sequence ID" value="GLJ59089.1"/>
    <property type="molecule type" value="Genomic_DNA"/>
</dbReference>
<reference evidence="1" key="1">
    <citation type="submission" date="2022-12" db="EMBL/GenBank/DDBJ databases">
        <title>Chromosome-Level Genome Assembly of Japanese Cedar (Cryptomeriajaponica D. Don).</title>
        <authorList>
            <person name="Fujino T."/>
            <person name="Yamaguchi K."/>
            <person name="Yokoyama T."/>
            <person name="Hamanaka T."/>
            <person name="Harazono Y."/>
            <person name="Kamada H."/>
            <person name="Kobayashi W."/>
            <person name="Ujino-Ihara T."/>
            <person name="Uchiyama K."/>
            <person name="Matsumoto A."/>
            <person name="Izuno A."/>
            <person name="Tsumura Y."/>
            <person name="Toyoda A."/>
            <person name="Shigenobu S."/>
            <person name="Moriguchi Y."/>
            <person name="Ueno S."/>
            <person name="Kasahara M."/>
        </authorList>
    </citation>
    <scope>NUCLEOTIDE SEQUENCE</scope>
</reference>
<dbReference type="Proteomes" id="UP001234787">
    <property type="component" value="Unassembled WGS sequence"/>
</dbReference>
<gene>
    <name evidence="1" type="ORF">SUGI_1469190</name>
    <name evidence="2" type="ORF">SUGI_1474310</name>
    <name evidence="3" type="ORF">SUGI_1492290</name>
    <name evidence="4" type="ORF">SUGI_1497230</name>
    <name evidence="5" type="ORF">SUGI_1501420</name>
    <name evidence="6" type="ORF">SUGI_1507830</name>
    <name evidence="7" type="ORF">SUGI_1513490</name>
</gene>
<proteinExistence type="predicted"/>
<sequence length="75" mass="8344">MVPRTLGWVKRKTSLLNAVSSAMLLTGAPILPRSGRINIIDRIPSFRTCSYVDRGGASSQDPVYREFREPLLSHS</sequence>
<protein>
    <submittedName>
        <fullName evidence="1">Uncharacterized protein</fullName>
    </submittedName>
</protein>
<dbReference type="EMBL" id="BSEH01000521">
    <property type="protein sequence ID" value="GLJ58754.1"/>
    <property type="molecule type" value="Genomic_DNA"/>
</dbReference>
<comment type="caution">
    <text evidence="1">The sequence shown here is derived from an EMBL/GenBank/DDBJ whole genome shotgun (WGS) entry which is preliminary data.</text>
</comment>
<evidence type="ECO:0000313" key="2">
    <source>
        <dbReference type="EMBL" id="GLJ58754.1"/>
    </source>
</evidence>